<comment type="subcellular location">
    <subcellularLocation>
        <location evidence="1 7">Cell outer membrane</location>
        <topology evidence="1 7">Multi-pass membrane protein</topology>
    </subcellularLocation>
</comment>
<dbReference type="InterPro" id="IPR023997">
    <property type="entry name" value="TonB-dep_OMP_SusC/RagA_CS"/>
</dbReference>
<keyword evidence="10" id="KW-1185">Reference proteome</keyword>
<comment type="similarity">
    <text evidence="7">Belongs to the TonB-dependent receptor family.</text>
</comment>
<keyword evidence="4 7" id="KW-0812">Transmembrane</keyword>
<dbReference type="STRING" id="390241.SAMN04488023_10725"/>
<keyword evidence="6 7" id="KW-0998">Cell outer membrane</keyword>
<accession>A0A1H9N3S3</accession>
<dbReference type="InterPro" id="IPR037066">
    <property type="entry name" value="Plug_dom_sf"/>
</dbReference>
<sequence length="1113" mass="124235">MIKFYLSLVMKTILCLILTGLMTVSAASYSQQITFKGRAVPFSQVIDAVRKQSGYTVFGPKKLIEAAKPVTLNLSNIPLQEFLKALVKDQQITFAIEDKIISFSAAPAPQVNTITNLPQQLTLTGTVRHAETRQQMAGVTVQIKGGTSRAQTDSKGQYRLLIPASDRKQVIVFSFVGMKSLEVVYKNQLTLDVELEPNESAMEELVVTGIYQRNRDAHTGSSSIFDVKDLQAVGNQNILQSLKTLDPSFAIVENNTFGSDPNRMPDIEIRGKSSVIGLTDEFASNPNQPLFILDGFESTLAIIADLSMDRVERITLLKDASATAIYGSKAANGVVVVETKRPTAGQLRVSYTMNGTVSFADLSDYNLMNAEEKLQFELLSGFYGLLNADGTILLGSNPQSEINYNNRLKEVRRGVNTDWSGEPLRTAFTQRHTLFTEGGDANLRYSVSFNYGLTQGVMKGSDRTTTNGNIRLLYRKGAFSVNNSLSIDQIKANQESTSFSSFSRANPYYRKYDQAGNPIKVLEDFKAYGNPSLNPIYSPLYDQSNLNINENKSLGFTNNLEMEWRIIESLRARGRFGLRTASTGNVIFRSPFNAEFERIDVLQKGRYDESNGRTVNYDGDFSLTFGKLFAEKHMVNAVLGGRMEQATDRQSTFGVSGFIDDEFSNPNFALGYVLGQKALYQESKRRGASIFANLGYAYDQRFLIDATVRSDGSSIFGSNRQFSTIWSFGLGWNVHKESFIKNGGLSWIEQLRLRGSIGNPGNQNFNSYISTRVYRYNNDNRNPFGVSTIISNMGNSNLKWQTTLDRNVGLDLTVLNSRLRFTADYFVKDTDPLLAFVSLPSSTGVSQVAQNVGGQITRGFTLTTDYTLIKRDQFNWRINLNMRQLKAKYHDMGNQLNNFNVANRSRNLVRYIDGGSPSDLWAVRSVGIDPATGREIFLNKNGEQTFVYNFNDETIVGNSDPDLEGIIGTNFYYKGFTASINLRYRLGGQAFMQTLFEKVENISFTGVALNQDRRALYDRWKKPGDNAVFKAISNTEVTPISSRFVANNNMLIGEAFSVGYENSTAAWLKKVRASSLTLRAYMNDIFHLSNILNERGIDYPFAQSVSFSAAVRF</sequence>
<name>A0A1H9N3S3_9SPHI</name>
<dbReference type="Gene3D" id="2.40.170.20">
    <property type="entry name" value="TonB-dependent receptor, beta-barrel domain"/>
    <property type="match status" value="1"/>
</dbReference>
<dbReference type="RefSeq" id="WP_245738604.1">
    <property type="nucleotide sequence ID" value="NZ_FOGG01000007.1"/>
</dbReference>
<dbReference type="Gene3D" id="2.170.130.10">
    <property type="entry name" value="TonB-dependent receptor, plug domain"/>
    <property type="match status" value="1"/>
</dbReference>
<dbReference type="NCBIfam" id="TIGR04056">
    <property type="entry name" value="OMP_RagA_SusC"/>
    <property type="match status" value="1"/>
</dbReference>
<dbReference type="Gene3D" id="2.60.40.1120">
    <property type="entry name" value="Carboxypeptidase-like, regulatory domain"/>
    <property type="match status" value="1"/>
</dbReference>
<dbReference type="InterPro" id="IPR036942">
    <property type="entry name" value="Beta-barrel_TonB_sf"/>
</dbReference>
<dbReference type="InterPro" id="IPR023996">
    <property type="entry name" value="TonB-dep_OMP_SusC/RagA"/>
</dbReference>
<dbReference type="Pfam" id="PF07715">
    <property type="entry name" value="Plug"/>
    <property type="match status" value="1"/>
</dbReference>
<evidence type="ECO:0000256" key="4">
    <source>
        <dbReference type="ARBA" id="ARBA00022692"/>
    </source>
</evidence>
<dbReference type="SUPFAM" id="SSF49464">
    <property type="entry name" value="Carboxypeptidase regulatory domain-like"/>
    <property type="match status" value="1"/>
</dbReference>
<proteinExistence type="inferred from homology"/>
<keyword evidence="5 7" id="KW-0472">Membrane</keyword>
<evidence type="ECO:0000256" key="7">
    <source>
        <dbReference type="PROSITE-ProRule" id="PRU01360"/>
    </source>
</evidence>
<organism evidence="9 10">
    <name type="scientific">Pedobacter rhizosphaerae</name>
    <dbReference type="NCBI Taxonomy" id="390241"/>
    <lineage>
        <taxon>Bacteria</taxon>
        <taxon>Pseudomonadati</taxon>
        <taxon>Bacteroidota</taxon>
        <taxon>Sphingobacteriia</taxon>
        <taxon>Sphingobacteriales</taxon>
        <taxon>Sphingobacteriaceae</taxon>
        <taxon>Pedobacter</taxon>
    </lineage>
</organism>
<dbReference type="EMBL" id="FOGG01000007">
    <property type="protein sequence ID" value="SER30562.1"/>
    <property type="molecule type" value="Genomic_DNA"/>
</dbReference>
<dbReference type="Pfam" id="PF13715">
    <property type="entry name" value="CarbopepD_reg_2"/>
    <property type="match status" value="1"/>
</dbReference>
<evidence type="ECO:0000256" key="3">
    <source>
        <dbReference type="ARBA" id="ARBA00022452"/>
    </source>
</evidence>
<evidence type="ECO:0000259" key="8">
    <source>
        <dbReference type="Pfam" id="PF07715"/>
    </source>
</evidence>
<dbReference type="AlphaFoldDB" id="A0A1H9N3S3"/>
<dbReference type="InterPro" id="IPR039426">
    <property type="entry name" value="TonB-dep_rcpt-like"/>
</dbReference>
<gene>
    <name evidence="9" type="ORF">SAMN04488023_10725</name>
</gene>
<dbReference type="InterPro" id="IPR008969">
    <property type="entry name" value="CarboxyPept-like_regulatory"/>
</dbReference>
<dbReference type="NCBIfam" id="TIGR04057">
    <property type="entry name" value="SusC_RagA_signa"/>
    <property type="match status" value="1"/>
</dbReference>
<evidence type="ECO:0000256" key="1">
    <source>
        <dbReference type="ARBA" id="ARBA00004571"/>
    </source>
</evidence>
<evidence type="ECO:0000256" key="2">
    <source>
        <dbReference type="ARBA" id="ARBA00022448"/>
    </source>
</evidence>
<reference evidence="9 10" key="1">
    <citation type="submission" date="2016-10" db="EMBL/GenBank/DDBJ databases">
        <authorList>
            <person name="de Groot N.N."/>
        </authorList>
    </citation>
    <scope>NUCLEOTIDE SEQUENCE [LARGE SCALE GENOMIC DNA]</scope>
    <source>
        <strain evidence="9 10">DSM 18610</strain>
    </source>
</reference>
<feature type="domain" description="TonB-dependent receptor plug" evidence="8">
    <location>
        <begin position="219"/>
        <end position="334"/>
    </location>
</feature>
<dbReference type="InterPro" id="IPR012910">
    <property type="entry name" value="Plug_dom"/>
</dbReference>
<dbReference type="GO" id="GO:0009279">
    <property type="term" value="C:cell outer membrane"/>
    <property type="evidence" value="ECO:0007669"/>
    <property type="project" value="UniProtKB-SubCell"/>
</dbReference>
<keyword evidence="2 7" id="KW-0813">Transport</keyword>
<keyword evidence="3 7" id="KW-1134">Transmembrane beta strand</keyword>
<dbReference type="Proteomes" id="UP000199572">
    <property type="component" value="Unassembled WGS sequence"/>
</dbReference>
<protein>
    <submittedName>
        <fullName evidence="9">TonB-linked outer membrane protein, SusC/RagA family</fullName>
    </submittedName>
</protein>
<evidence type="ECO:0000313" key="10">
    <source>
        <dbReference type="Proteomes" id="UP000199572"/>
    </source>
</evidence>
<evidence type="ECO:0000313" key="9">
    <source>
        <dbReference type="EMBL" id="SER30562.1"/>
    </source>
</evidence>
<evidence type="ECO:0000256" key="6">
    <source>
        <dbReference type="ARBA" id="ARBA00023237"/>
    </source>
</evidence>
<dbReference type="PROSITE" id="PS52016">
    <property type="entry name" value="TONB_DEPENDENT_REC_3"/>
    <property type="match status" value="1"/>
</dbReference>
<evidence type="ECO:0000256" key="5">
    <source>
        <dbReference type="ARBA" id="ARBA00023136"/>
    </source>
</evidence>
<dbReference type="SUPFAM" id="SSF56935">
    <property type="entry name" value="Porins"/>
    <property type="match status" value="1"/>
</dbReference>